<dbReference type="SUPFAM" id="SSF48452">
    <property type="entry name" value="TPR-like"/>
    <property type="match status" value="2"/>
</dbReference>
<name>A0A3S3QLS4_9FLAO</name>
<dbReference type="OrthoDB" id="9778366at2"/>
<evidence type="ECO:0000256" key="3">
    <source>
        <dbReference type="SAM" id="SignalP"/>
    </source>
</evidence>
<dbReference type="SMART" id="SM00028">
    <property type="entry name" value="TPR"/>
    <property type="match status" value="7"/>
</dbReference>
<keyword evidence="2" id="KW-1133">Transmembrane helix</keyword>
<dbReference type="Gene3D" id="3.30.565.10">
    <property type="entry name" value="Histidine kinase-like ATPase, C-terminal domain"/>
    <property type="match status" value="1"/>
</dbReference>
<comment type="caution">
    <text evidence="4">The sequence shown here is derived from an EMBL/GenBank/DDBJ whole genome shotgun (WGS) entry which is preliminary data.</text>
</comment>
<sequence>MKKYLLFFLLFFCTLCFPQEEADALLQQGVKEISGSNYEGAIAHLNQSVAIAKEAENKEVLSKAYVSLGEAYAKSENFTAALKNYLLALPILKTGTDRLAAANASKEIGVLYGKQKKHDLSLQYFTEAFKQAKQLNNEMLSAECLGGIGSAYEAQSKIDKALESYSQALAIYRARGHMQNAGQMLSNMGNAYKLKGDYLQSILNYKEALGYFNSANDRHKVAKVLSSLGKVLALMEDHNESLRLYEQAYLDAIEIKYDEVIIESSLGMAAAYENLRQYPESVRYHKIYEQKKDSFVNAAHEKELAQLKLKGSKNNDENVVVIEAVDSAGMSSFSWKYTNFLIIGCVAFALVLLTGAYIWRRNLLKGNKEDRMFREAEGEERLRLVQDIHLDLDSKLSEINHLSEAIVEKTTGMPTIRSKGEAMQETTKKIEENIRDLVWLLTPRTTILTNYVGSIKEYVLGYFKDTHVEVLLSTPDGISINIINKESQRELLSVIKENLESIANDPQATKVFFGITYSGTRLMVSIKDNGIGTETTEADRKRMENSLNSIGGIMRIDSEAGWGTTVKIIIPIAKPK</sequence>
<dbReference type="AlphaFoldDB" id="A0A3S3QLS4"/>
<reference evidence="4 5" key="1">
    <citation type="submission" date="2019-01" db="EMBL/GenBank/DDBJ databases">
        <title>Flavobacterium sp. nov.,isolated from freshwater.</title>
        <authorList>
            <person name="Zhang R."/>
            <person name="Du Z.-J."/>
        </authorList>
    </citation>
    <scope>NUCLEOTIDE SEQUENCE [LARGE SCALE GENOMIC DNA]</scope>
    <source>
        <strain evidence="4 5">1E403</strain>
    </source>
</reference>
<dbReference type="GO" id="GO:0016301">
    <property type="term" value="F:kinase activity"/>
    <property type="evidence" value="ECO:0007669"/>
    <property type="project" value="UniProtKB-KW"/>
</dbReference>
<keyword evidence="4" id="KW-0418">Kinase</keyword>
<dbReference type="InterPro" id="IPR019734">
    <property type="entry name" value="TPR_rpt"/>
</dbReference>
<evidence type="ECO:0000256" key="2">
    <source>
        <dbReference type="SAM" id="Phobius"/>
    </source>
</evidence>
<proteinExistence type="predicted"/>
<dbReference type="EMBL" id="SBII01000013">
    <property type="protein sequence ID" value="RWW92154.1"/>
    <property type="molecule type" value="Genomic_DNA"/>
</dbReference>
<gene>
    <name evidence="4" type="ORF">EPI11_16130</name>
</gene>
<keyword evidence="2" id="KW-0812">Transmembrane</keyword>
<dbReference type="Gene3D" id="1.25.40.10">
    <property type="entry name" value="Tetratricopeptide repeat domain"/>
    <property type="match status" value="1"/>
</dbReference>
<protein>
    <submittedName>
        <fullName evidence="4">Tetratricopeptide repeat-containing sensor histidine kinase</fullName>
    </submittedName>
</protein>
<feature type="repeat" description="TPR" evidence="1">
    <location>
        <begin position="142"/>
        <end position="175"/>
    </location>
</feature>
<dbReference type="PROSITE" id="PS50005">
    <property type="entry name" value="TPR"/>
    <property type="match status" value="2"/>
</dbReference>
<keyword evidence="3" id="KW-0732">Signal</keyword>
<keyword evidence="2" id="KW-0472">Membrane</keyword>
<dbReference type="SUPFAM" id="SSF55874">
    <property type="entry name" value="ATPase domain of HSP90 chaperone/DNA topoisomerase II/histidine kinase"/>
    <property type="match status" value="1"/>
</dbReference>
<dbReference type="InterPro" id="IPR036890">
    <property type="entry name" value="HATPase_C_sf"/>
</dbReference>
<organism evidence="4 5">
    <name type="scientific">Flavobacterium cerinum</name>
    <dbReference type="NCBI Taxonomy" id="2502784"/>
    <lineage>
        <taxon>Bacteria</taxon>
        <taxon>Pseudomonadati</taxon>
        <taxon>Bacteroidota</taxon>
        <taxon>Flavobacteriia</taxon>
        <taxon>Flavobacteriales</taxon>
        <taxon>Flavobacteriaceae</taxon>
        <taxon>Flavobacterium</taxon>
    </lineage>
</organism>
<feature type="transmembrane region" description="Helical" evidence="2">
    <location>
        <begin position="340"/>
        <end position="359"/>
    </location>
</feature>
<dbReference type="RefSeq" id="WP_128391019.1">
    <property type="nucleotide sequence ID" value="NZ_SBII01000013.1"/>
</dbReference>
<evidence type="ECO:0000313" key="5">
    <source>
        <dbReference type="Proteomes" id="UP000287527"/>
    </source>
</evidence>
<dbReference type="InterPro" id="IPR011990">
    <property type="entry name" value="TPR-like_helical_dom_sf"/>
</dbReference>
<keyword evidence="1" id="KW-0802">TPR repeat</keyword>
<feature type="chain" id="PRO_5018581547" evidence="3">
    <location>
        <begin position="19"/>
        <end position="576"/>
    </location>
</feature>
<keyword evidence="4" id="KW-0808">Transferase</keyword>
<dbReference type="PANTHER" id="PTHR10098">
    <property type="entry name" value="RAPSYN-RELATED"/>
    <property type="match status" value="1"/>
</dbReference>
<accession>A0A3S3QLS4</accession>
<dbReference type="Proteomes" id="UP000287527">
    <property type="component" value="Unassembled WGS sequence"/>
</dbReference>
<feature type="signal peptide" evidence="3">
    <location>
        <begin position="1"/>
        <end position="18"/>
    </location>
</feature>
<dbReference type="Pfam" id="PF13424">
    <property type="entry name" value="TPR_12"/>
    <property type="match status" value="2"/>
</dbReference>
<evidence type="ECO:0000313" key="4">
    <source>
        <dbReference type="EMBL" id="RWW92154.1"/>
    </source>
</evidence>
<keyword evidence="5" id="KW-1185">Reference proteome</keyword>
<feature type="repeat" description="TPR" evidence="1">
    <location>
        <begin position="62"/>
        <end position="95"/>
    </location>
</feature>
<evidence type="ECO:0000256" key="1">
    <source>
        <dbReference type="PROSITE-ProRule" id="PRU00339"/>
    </source>
</evidence>